<dbReference type="SUPFAM" id="SSF117143">
    <property type="entry name" value="Flagellar hook protein flgE"/>
    <property type="match status" value="1"/>
</dbReference>
<dbReference type="RefSeq" id="WP_183949141.1">
    <property type="nucleotide sequence ID" value="NZ_JACHHX010000020.1"/>
</dbReference>
<dbReference type="GO" id="GO:0009425">
    <property type="term" value="C:bacterial-type flagellum basal body"/>
    <property type="evidence" value="ECO:0007669"/>
    <property type="project" value="UniProtKB-SubCell"/>
</dbReference>
<comment type="similarity">
    <text evidence="2 5">Belongs to the flagella basal body rod proteins family.</text>
</comment>
<evidence type="ECO:0000256" key="5">
    <source>
        <dbReference type="RuleBase" id="RU362116"/>
    </source>
</evidence>
<dbReference type="AlphaFoldDB" id="A0A7W7Y1P0"/>
<feature type="domain" description="Flagellar basal-body/hook protein C-terminal" evidence="7">
    <location>
        <begin position="361"/>
        <end position="405"/>
    </location>
</feature>
<dbReference type="InterPro" id="IPR053967">
    <property type="entry name" value="LlgE_F_G-like_D1"/>
</dbReference>
<evidence type="ECO:0000256" key="3">
    <source>
        <dbReference type="ARBA" id="ARBA00019015"/>
    </source>
</evidence>
<accession>A0A7W7Y1P0</accession>
<evidence type="ECO:0000259" key="7">
    <source>
        <dbReference type="Pfam" id="PF06429"/>
    </source>
</evidence>
<dbReference type="NCBIfam" id="TIGR03506">
    <property type="entry name" value="FlgEFG_subfam"/>
    <property type="match status" value="1"/>
</dbReference>
<dbReference type="Pfam" id="PF22692">
    <property type="entry name" value="LlgE_F_G_D1"/>
    <property type="match status" value="1"/>
</dbReference>
<organism evidence="10 11">
    <name type="scientific">Rehaibacterium terrae</name>
    <dbReference type="NCBI Taxonomy" id="1341696"/>
    <lineage>
        <taxon>Bacteria</taxon>
        <taxon>Pseudomonadati</taxon>
        <taxon>Pseudomonadota</taxon>
        <taxon>Gammaproteobacteria</taxon>
        <taxon>Lysobacterales</taxon>
        <taxon>Lysobacteraceae</taxon>
        <taxon>Rehaibacterium</taxon>
    </lineage>
</organism>
<dbReference type="EMBL" id="JACHHX010000020">
    <property type="protein sequence ID" value="MBB5016476.1"/>
    <property type="molecule type" value="Genomic_DNA"/>
</dbReference>
<dbReference type="PANTHER" id="PTHR30435">
    <property type="entry name" value="FLAGELLAR PROTEIN"/>
    <property type="match status" value="1"/>
</dbReference>
<dbReference type="NCBIfam" id="NF004238">
    <property type="entry name" value="PRK05682.1-1"/>
    <property type="match status" value="1"/>
</dbReference>
<evidence type="ECO:0000313" key="11">
    <source>
        <dbReference type="Proteomes" id="UP000519004"/>
    </source>
</evidence>
<dbReference type="InterPro" id="IPR037058">
    <property type="entry name" value="Falgellar_hook_FlgE_sf"/>
</dbReference>
<dbReference type="GO" id="GO:0005829">
    <property type="term" value="C:cytosol"/>
    <property type="evidence" value="ECO:0007669"/>
    <property type="project" value="TreeGrafter"/>
</dbReference>
<comment type="function">
    <text evidence="5">A flexible structure which links the flagellar filament to the drive apparatus in the basal body.</text>
</comment>
<dbReference type="GO" id="GO:0071978">
    <property type="term" value="P:bacterial-type flagellum-dependent swarming motility"/>
    <property type="evidence" value="ECO:0007669"/>
    <property type="project" value="TreeGrafter"/>
</dbReference>
<comment type="subcellular location">
    <subcellularLocation>
        <location evidence="1 5">Bacterial flagellum basal body</location>
    </subcellularLocation>
</comment>
<keyword evidence="10" id="KW-0966">Cell projection</keyword>
<dbReference type="InterPro" id="IPR020013">
    <property type="entry name" value="Flagellar_FlgE/F/G"/>
</dbReference>
<evidence type="ECO:0000256" key="1">
    <source>
        <dbReference type="ARBA" id="ARBA00004117"/>
    </source>
</evidence>
<dbReference type="Proteomes" id="UP000519004">
    <property type="component" value="Unassembled WGS sequence"/>
</dbReference>
<keyword evidence="10" id="KW-0282">Flagellum</keyword>
<feature type="domain" description="Flagellar hook protein FlgE/F/G-like D1" evidence="9">
    <location>
        <begin position="83"/>
        <end position="143"/>
    </location>
</feature>
<comment type="caution">
    <text evidence="10">The sequence shown here is derived from an EMBL/GenBank/DDBJ whole genome shotgun (WGS) entry which is preliminary data.</text>
</comment>
<gene>
    <name evidence="10" type="ORF">HNQ58_002391</name>
</gene>
<evidence type="ECO:0000256" key="2">
    <source>
        <dbReference type="ARBA" id="ARBA00009677"/>
    </source>
</evidence>
<keyword evidence="4 5" id="KW-0975">Bacterial flagellum</keyword>
<dbReference type="InterPro" id="IPR037925">
    <property type="entry name" value="FlgE/F/G-like"/>
</dbReference>
<name>A0A7W7Y1P0_9GAMM</name>
<keyword evidence="10" id="KW-0969">Cilium</keyword>
<proteinExistence type="inferred from homology"/>
<evidence type="ECO:0000259" key="8">
    <source>
        <dbReference type="Pfam" id="PF07559"/>
    </source>
</evidence>
<keyword evidence="11" id="KW-1185">Reference proteome</keyword>
<dbReference type="Pfam" id="PF07559">
    <property type="entry name" value="FlgE_D2"/>
    <property type="match status" value="1"/>
</dbReference>
<evidence type="ECO:0000259" key="9">
    <source>
        <dbReference type="Pfam" id="PF22692"/>
    </source>
</evidence>
<sequence>MSFRTALSGINAATADLNVTSHNIANVNTPGFKGSRTDFAEVFSVSPFGLSRNATGSGVRVASVSQQFIQGNIEFTNNNLDLAISGQGFFTVSDKGMLAYTRAGNFAPDRNGFVMNPAGQRLQVFPPIPGTNTFDTGRMVDLRLSITESAPTATTSVGIGANLPARAEPPVVAPFDPGDPKSYNHTTSLTIYDSLGVAHVATMYFVKTANANEWEMYTSIDGTAVGGAQTLQYSETGTLVVPASGSITLPAHTPGTGAADLTLTLEIGDSTQYGERFAVNELRQNGAASGRLTGIEVSAEGVVTARYTNGQSIPLGQVALTSFTNPQGLQKLGDNAWGETFASGQPIRGNAGTSSFGLIESGALEGSNVDLTEQLVNMITAQRNFQANAQTISVNDQVTQTVLNIR</sequence>
<dbReference type="PANTHER" id="PTHR30435:SF1">
    <property type="entry name" value="FLAGELLAR HOOK PROTEIN FLGE"/>
    <property type="match status" value="1"/>
</dbReference>
<evidence type="ECO:0000259" key="6">
    <source>
        <dbReference type="Pfam" id="PF00460"/>
    </source>
</evidence>
<dbReference type="Pfam" id="PF06429">
    <property type="entry name" value="Flg_bbr_C"/>
    <property type="match status" value="1"/>
</dbReference>
<reference evidence="10 11" key="1">
    <citation type="submission" date="2020-08" db="EMBL/GenBank/DDBJ databases">
        <title>Genomic Encyclopedia of Type Strains, Phase IV (KMG-IV): sequencing the most valuable type-strain genomes for metagenomic binning, comparative biology and taxonomic classification.</title>
        <authorList>
            <person name="Goeker M."/>
        </authorList>
    </citation>
    <scope>NUCLEOTIDE SEQUENCE [LARGE SCALE GENOMIC DNA]</scope>
    <source>
        <strain evidence="10 11">DSM 25897</strain>
    </source>
</reference>
<dbReference type="InterPro" id="IPR001444">
    <property type="entry name" value="Flag_bb_rod_N"/>
</dbReference>
<evidence type="ECO:0000256" key="4">
    <source>
        <dbReference type="ARBA" id="ARBA00023143"/>
    </source>
</evidence>
<dbReference type="Pfam" id="PF00460">
    <property type="entry name" value="Flg_bb_rod"/>
    <property type="match status" value="1"/>
</dbReference>
<feature type="domain" description="Flagellar hook protein FlgE D2" evidence="8">
    <location>
        <begin position="162"/>
        <end position="286"/>
    </location>
</feature>
<dbReference type="InterPro" id="IPR011491">
    <property type="entry name" value="FlgE_D2"/>
</dbReference>
<feature type="domain" description="Flagellar basal body rod protein N-terminal" evidence="6">
    <location>
        <begin position="3"/>
        <end position="33"/>
    </location>
</feature>
<dbReference type="GO" id="GO:0009424">
    <property type="term" value="C:bacterial-type flagellum hook"/>
    <property type="evidence" value="ECO:0007669"/>
    <property type="project" value="TreeGrafter"/>
</dbReference>
<protein>
    <recommendedName>
        <fullName evidence="3 5">Flagellar hook protein FlgE</fullName>
    </recommendedName>
</protein>
<dbReference type="InterPro" id="IPR010930">
    <property type="entry name" value="Flg_bb/hook_C_dom"/>
</dbReference>
<evidence type="ECO:0000313" key="10">
    <source>
        <dbReference type="EMBL" id="MBB5016476.1"/>
    </source>
</evidence>
<dbReference type="Gene3D" id="2.60.98.20">
    <property type="entry name" value="Flagellar hook protein FlgE"/>
    <property type="match status" value="1"/>
</dbReference>